<keyword evidence="4" id="KW-1133">Transmembrane helix</keyword>
<dbReference type="Proteomes" id="UP001139353">
    <property type="component" value="Unassembled WGS sequence"/>
</dbReference>
<keyword evidence="4" id="KW-0812">Transmembrane</keyword>
<evidence type="ECO:0000313" key="7">
    <source>
        <dbReference type="Proteomes" id="UP001139353"/>
    </source>
</evidence>
<protein>
    <submittedName>
        <fullName evidence="6">Aspartyl/asparaginyl beta-hydroxylase domain-containing protein</fullName>
    </submittedName>
</protein>
<evidence type="ECO:0000256" key="4">
    <source>
        <dbReference type="SAM" id="Phobius"/>
    </source>
</evidence>
<evidence type="ECO:0000256" key="3">
    <source>
        <dbReference type="ARBA" id="ARBA00023002"/>
    </source>
</evidence>
<dbReference type="Pfam" id="PF05118">
    <property type="entry name" value="Asp_Arg_Hydrox"/>
    <property type="match status" value="1"/>
</dbReference>
<gene>
    <name evidence="6" type="ORF">LPC04_11065</name>
</gene>
<dbReference type="PANTHER" id="PTHR46332">
    <property type="entry name" value="ASPARTATE BETA-HYDROXYLASE DOMAIN-CONTAINING PROTEIN 2"/>
    <property type="match status" value="1"/>
</dbReference>
<dbReference type="AlphaFoldDB" id="A0A9X1YHY6"/>
<evidence type="ECO:0000256" key="1">
    <source>
        <dbReference type="ARBA" id="ARBA00007730"/>
    </source>
</evidence>
<keyword evidence="3" id="KW-0560">Oxidoreductase</keyword>
<dbReference type="RefSeq" id="WP_275682274.1">
    <property type="nucleotide sequence ID" value="NZ_JAJLJH010000002.1"/>
</dbReference>
<sequence>MITWTIIALYLACILVVHFRGRVRHSFWGQVFDHSGLLAPVNVFLYAFSAVPNKPYPSQTYFPELEPLRANAATIREEGLALMAHARMRAPDQKDDAGFNSFAKSGWKRFYLKWYGDAHPSAERLCPRTTQLLRGIPNVSAAMFATLPPGAVLNPHKDPYAGSLRYHLGLITPNDDGCYIDVDGQRYSWRDGEGVIFDETFIHTAENRTDVERLILFCDVARPMRFGFARRFNLWFGRNVVAAAASPNEPGDRTGLVNKLFFLSDVAGQYRRRFKAWNRTVYKLTKAGLTVGVVALLLLPVLPASFRTIQNVVSSHVGGHAADDHGRAANSSFN</sequence>
<dbReference type="SUPFAM" id="SSF51197">
    <property type="entry name" value="Clavaminate synthase-like"/>
    <property type="match status" value="1"/>
</dbReference>
<dbReference type="GO" id="GO:0051213">
    <property type="term" value="F:dioxygenase activity"/>
    <property type="evidence" value="ECO:0007669"/>
    <property type="project" value="UniProtKB-KW"/>
</dbReference>
<dbReference type="InterPro" id="IPR051821">
    <property type="entry name" value="Asp/Asn_beta-hydroxylase"/>
</dbReference>
<reference evidence="6" key="1">
    <citation type="submission" date="2021-11" db="EMBL/GenBank/DDBJ databases">
        <title>BS-T2-15 a new species belonging to the Comamonadaceae family isolated from the soil of a French oak forest.</title>
        <authorList>
            <person name="Mieszkin S."/>
            <person name="Alain K."/>
        </authorList>
    </citation>
    <scope>NUCLEOTIDE SEQUENCE</scope>
    <source>
        <strain evidence="6">BS-T2-15</strain>
    </source>
</reference>
<dbReference type="Gene3D" id="2.60.120.330">
    <property type="entry name" value="B-lactam Antibiotic, Isopenicillin N Synthase, Chain"/>
    <property type="match status" value="1"/>
</dbReference>
<organism evidence="6 7">
    <name type="scientific">Scleromatobacter humisilvae</name>
    <dbReference type="NCBI Taxonomy" id="2897159"/>
    <lineage>
        <taxon>Bacteria</taxon>
        <taxon>Pseudomonadati</taxon>
        <taxon>Pseudomonadota</taxon>
        <taxon>Betaproteobacteria</taxon>
        <taxon>Burkholderiales</taxon>
        <taxon>Sphaerotilaceae</taxon>
        <taxon>Scleromatobacter</taxon>
    </lineage>
</organism>
<evidence type="ECO:0000256" key="2">
    <source>
        <dbReference type="ARBA" id="ARBA00022964"/>
    </source>
</evidence>
<dbReference type="InterPro" id="IPR007803">
    <property type="entry name" value="Asp/Arg/Pro-Hydrxlase"/>
</dbReference>
<proteinExistence type="inferred from homology"/>
<evidence type="ECO:0000313" key="6">
    <source>
        <dbReference type="EMBL" id="MCK9686246.1"/>
    </source>
</evidence>
<feature type="transmembrane region" description="Helical" evidence="4">
    <location>
        <begin position="6"/>
        <end position="23"/>
    </location>
</feature>
<evidence type="ECO:0000259" key="5">
    <source>
        <dbReference type="Pfam" id="PF05118"/>
    </source>
</evidence>
<dbReference type="InterPro" id="IPR027443">
    <property type="entry name" value="IPNS-like_sf"/>
</dbReference>
<keyword evidence="7" id="KW-1185">Reference proteome</keyword>
<feature type="transmembrane region" description="Helical" evidence="4">
    <location>
        <begin position="281"/>
        <end position="302"/>
    </location>
</feature>
<keyword evidence="2" id="KW-0223">Dioxygenase</keyword>
<dbReference type="EMBL" id="JAJLJH010000002">
    <property type="protein sequence ID" value="MCK9686246.1"/>
    <property type="molecule type" value="Genomic_DNA"/>
</dbReference>
<feature type="domain" description="Aspartyl/asparaginy/proline hydroxylase" evidence="5">
    <location>
        <begin position="70"/>
        <end position="223"/>
    </location>
</feature>
<keyword evidence="4" id="KW-0472">Membrane</keyword>
<accession>A0A9X1YHY6</accession>
<name>A0A9X1YHY6_9BURK</name>
<dbReference type="PANTHER" id="PTHR46332:SF5">
    <property type="entry name" value="ASPARTATE BETA-HYDROXYLASE DOMAIN CONTAINING 2"/>
    <property type="match status" value="1"/>
</dbReference>
<comment type="caution">
    <text evidence="6">The sequence shown here is derived from an EMBL/GenBank/DDBJ whole genome shotgun (WGS) entry which is preliminary data.</text>
</comment>
<comment type="similarity">
    <text evidence="1">Belongs to the aspartyl/asparaginyl beta-hydroxylase family.</text>
</comment>